<name>A0A2K8KP51_9GAMM</name>
<dbReference type="EMBL" id="CP011797">
    <property type="protein sequence ID" value="ATX76563.1"/>
    <property type="molecule type" value="Genomic_DNA"/>
</dbReference>
<feature type="transmembrane region" description="Helical" evidence="8">
    <location>
        <begin position="59"/>
        <end position="76"/>
    </location>
</feature>
<evidence type="ECO:0000259" key="9">
    <source>
        <dbReference type="PROSITE" id="PS50850"/>
    </source>
</evidence>
<evidence type="ECO:0000256" key="2">
    <source>
        <dbReference type="ARBA" id="ARBA00022448"/>
    </source>
</evidence>
<dbReference type="Pfam" id="PF12832">
    <property type="entry name" value="MFS_1_like"/>
    <property type="match status" value="1"/>
</dbReference>
<dbReference type="PANTHER" id="PTHR23522:SF10">
    <property type="entry name" value="3-PHENYLPROPIONIC ACID TRANSPORTER-RELATED"/>
    <property type="match status" value="1"/>
</dbReference>
<feature type="transmembrane region" description="Helical" evidence="8">
    <location>
        <begin position="146"/>
        <end position="167"/>
    </location>
</feature>
<dbReference type="GO" id="GO:0015528">
    <property type="term" value="F:lactose:proton symporter activity"/>
    <property type="evidence" value="ECO:0007669"/>
    <property type="project" value="TreeGrafter"/>
</dbReference>
<keyword evidence="3" id="KW-1003">Cell membrane</keyword>
<evidence type="ECO:0000313" key="11">
    <source>
        <dbReference type="Proteomes" id="UP000229757"/>
    </source>
</evidence>
<dbReference type="GO" id="GO:0005886">
    <property type="term" value="C:plasma membrane"/>
    <property type="evidence" value="ECO:0007669"/>
    <property type="project" value="UniProtKB-SubCell"/>
</dbReference>
<dbReference type="InterPro" id="IPR024989">
    <property type="entry name" value="MFS_assoc_dom"/>
</dbReference>
<keyword evidence="11" id="KW-1185">Reference proteome</keyword>
<feature type="transmembrane region" description="Helical" evidence="8">
    <location>
        <begin position="34"/>
        <end position="52"/>
    </location>
</feature>
<feature type="transmembrane region" description="Helical" evidence="8">
    <location>
        <begin position="223"/>
        <end position="247"/>
    </location>
</feature>
<dbReference type="Gene3D" id="1.20.1250.20">
    <property type="entry name" value="MFS general substrate transporter like domains"/>
    <property type="match status" value="2"/>
</dbReference>
<keyword evidence="5 8" id="KW-0812">Transmembrane</keyword>
<dbReference type="SUPFAM" id="SSF103473">
    <property type="entry name" value="MFS general substrate transporter"/>
    <property type="match status" value="1"/>
</dbReference>
<dbReference type="AlphaFoldDB" id="A0A2K8KP51"/>
<organism evidence="10 11">
    <name type="scientific">Reinekea forsetii</name>
    <dbReference type="NCBI Taxonomy" id="1336806"/>
    <lineage>
        <taxon>Bacteria</taxon>
        <taxon>Pseudomonadati</taxon>
        <taxon>Pseudomonadota</taxon>
        <taxon>Gammaproteobacteria</taxon>
        <taxon>Oceanospirillales</taxon>
        <taxon>Saccharospirillaceae</taxon>
        <taxon>Reinekea</taxon>
    </lineage>
</organism>
<gene>
    <name evidence="10" type="ORF">REIFOR_01417</name>
</gene>
<evidence type="ECO:0000313" key="10">
    <source>
        <dbReference type="EMBL" id="ATX76563.1"/>
    </source>
</evidence>
<protein>
    <submittedName>
        <fullName evidence="10">Putative 3-phenylpropionic acid transporter</fullName>
    </submittedName>
</protein>
<accession>A0A2K8KP51</accession>
<dbReference type="InterPro" id="IPR036259">
    <property type="entry name" value="MFS_trans_sf"/>
</dbReference>
<proteinExistence type="predicted"/>
<comment type="subcellular location">
    <subcellularLocation>
        <location evidence="1">Cell inner membrane</location>
        <topology evidence="1">Multi-pass membrane protein</topology>
    </subcellularLocation>
</comment>
<feature type="transmembrane region" description="Helical" evidence="8">
    <location>
        <begin position="322"/>
        <end position="342"/>
    </location>
</feature>
<keyword evidence="7 8" id="KW-0472">Membrane</keyword>
<feature type="transmembrane region" description="Helical" evidence="8">
    <location>
        <begin position="194"/>
        <end position="211"/>
    </location>
</feature>
<dbReference type="GO" id="GO:0030395">
    <property type="term" value="F:lactose binding"/>
    <property type="evidence" value="ECO:0007669"/>
    <property type="project" value="TreeGrafter"/>
</dbReference>
<evidence type="ECO:0000256" key="5">
    <source>
        <dbReference type="ARBA" id="ARBA00022692"/>
    </source>
</evidence>
<evidence type="ECO:0000256" key="6">
    <source>
        <dbReference type="ARBA" id="ARBA00022989"/>
    </source>
</evidence>
<evidence type="ECO:0000256" key="1">
    <source>
        <dbReference type="ARBA" id="ARBA00004429"/>
    </source>
</evidence>
<dbReference type="PANTHER" id="PTHR23522">
    <property type="entry name" value="BLL5896 PROTEIN"/>
    <property type="match status" value="1"/>
</dbReference>
<keyword evidence="6 8" id="KW-1133">Transmembrane helix</keyword>
<sequence length="381" mass="42395">MYLLYFTLFGVFVPYIARFLTVNGLTEQEASTIIAVVNGVNVFAPFLFSVLADRSGRRLFYIRLGYVGMGVFYLLALAGSGFWYYLTVFGLFGVFLSAVLPQMEAITLAILGQERSRYGQIRFWGSLGFVVVVWTLGFLLETYSVAILPMAGGVLSLLMFLSTFLIPEQKKTAVPTRPKIETAHSSLPIDRPQIAILLAVILFWQIGMAPYNTFFDLYLRLQGFSTTSIGFLISFGAVCEIAIFIYISRLFTHFSERHLMSFALLLTVFRWLILSRFADSFGIVLLSQTLHAVTFGMVHSVAVHRIGHLFPAHKASLGQGMYVAFGSGAGLFIGNLLAGWLWQGTGLVYQQAAMWCLLALLLTWFGFKDPEKISPPAVPQS</sequence>
<reference evidence="10 11" key="1">
    <citation type="journal article" date="2017" name="Environ. Microbiol.">
        <title>Genomic and physiological analyses of 'Reinekea forsetii' reveal a versatile opportunistic lifestyle during spring algae blooms.</title>
        <authorList>
            <person name="Avci B."/>
            <person name="Hahnke R.L."/>
            <person name="Chafee M."/>
            <person name="Fischer T."/>
            <person name="Gruber-Vodicka H."/>
            <person name="Tegetmeyer H.E."/>
            <person name="Harder J."/>
            <person name="Fuchs B.M."/>
            <person name="Amann R.I."/>
            <person name="Teeling H."/>
        </authorList>
    </citation>
    <scope>NUCLEOTIDE SEQUENCE [LARGE SCALE GENOMIC DNA]</scope>
    <source>
        <strain evidence="10 11">Hel1_31_D35</strain>
    </source>
</reference>
<feature type="transmembrane region" description="Helical" evidence="8">
    <location>
        <begin position="290"/>
        <end position="310"/>
    </location>
</feature>
<dbReference type="PIRSF" id="PIRSF004925">
    <property type="entry name" value="HcaT"/>
    <property type="match status" value="1"/>
</dbReference>
<keyword evidence="2" id="KW-0813">Transport</keyword>
<evidence type="ECO:0000256" key="3">
    <source>
        <dbReference type="ARBA" id="ARBA00022475"/>
    </source>
</evidence>
<dbReference type="InterPro" id="IPR020846">
    <property type="entry name" value="MFS_dom"/>
</dbReference>
<dbReference type="KEGG" id="rfo:REIFOR_01417"/>
<keyword evidence="4" id="KW-0997">Cell inner membrane</keyword>
<dbReference type="Proteomes" id="UP000229757">
    <property type="component" value="Chromosome"/>
</dbReference>
<feature type="domain" description="Major facilitator superfamily (MFS) profile" evidence="9">
    <location>
        <begin position="1"/>
        <end position="371"/>
    </location>
</feature>
<feature type="transmembrane region" description="Helical" evidence="8">
    <location>
        <begin position="348"/>
        <end position="367"/>
    </location>
</feature>
<dbReference type="InterPro" id="IPR026032">
    <property type="entry name" value="HcaT-like"/>
</dbReference>
<feature type="transmembrane region" description="Helical" evidence="8">
    <location>
        <begin position="259"/>
        <end position="278"/>
    </location>
</feature>
<evidence type="ECO:0000256" key="7">
    <source>
        <dbReference type="ARBA" id="ARBA00023136"/>
    </source>
</evidence>
<evidence type="ECO:0000256" key="4">
    <source>
        <dbReference type="ARBA" id="ARBA00022519"/>
    </source>
</evidence>
<dbReference type="PROSITE" id="PS50850">
    <property type="entry name" value="MFS"/>
    <property type="match status" value="1"/>
</dbReference>
<evidence type="ECO:0000256" key="8">
    <source>
        <dbReference type="SAM" id="Phobius"/>
    </source>
</evidence>
<feature type="transmembrane region" description="Helical" evidence="8">
    <location>
        <begin position="121"/>
        <end position="140"/>
    </location>
</feature>